<keyword evidence="10" id="KW-1071">Ligand-gated ion channel</keyword>
<evidence type="ECO:0000256" key="3">
    <source>
        <dbReference type="ARBA" id="ARBA00022475"/>
    </source>
</evidence>
<feature type="domain" description="Ionotropic glutamate receptor L-glutamate and glycine-binding" evidence="14">
    <location>
        <begin position="224"/>
        <end position="283"/>
    </location>
</feature>
<dbReference type="PANTHER" id="PTHR42643">
    <property type="entry name" value="IONOTROPIC RECEPTOR 20A-RELATED"/>
    <property type="match status" value="1"/>
</dbReference>
<accession>A0A0P4WNI7</accession>
<keyword evidence="6" id="KW-0406">Ion transport</keyword>
<evidence type="ECO:0000256" key="6">
    <source>
        <dbReference type="ARBA" id="ARBA00023065"/>
    </source>
</evidence>
<dbReference type="GO" id="GO:0015276">
    <property type="term" value="F:ligand-gated monoatomic ion channel activity"/>
    <property type="evidence" value="ECO:0007669"/>
    <property type="project" value="InterPro"/>
</dbReference>
<dbReference type="InterPro" id="IPR052192">
    <property type="entry name" value="Insect_Ionotropic_Sensory_Rcpt"/>
</dbReference>
<evidence type="ECO:0000256" key="12">
    <source>
        <dbReference type="SAM" id="Phobius"/>
    </source>
</evidence>
<evidence type="ECO:0000256" key="11">
    <source>
        <dbReference type="ARBA" id="ARBA00023303"/>
    </source>
</evidence>
<evidence type="ECO:0000256" key="9">
    <source>
        <dbReference type="ARBA" id="ARBA00023180"/>
    </source>
</evidence>
<evidence type="ECO:0000313" key="15">
    <source>
        <dbReference type="EMBL" id="JAI62925.1"/>
    </source>
</evidence>
<feature type="chain" id="PRO_5006070695" description="Ionotropic glutamate receptor L-glutamate and glycine-binding domain-containing protein" evidence="13">
    <location>
        <begin position="26"/>
        <end position="497"/>
    </location>
</feature>
<dbReference type="Pfam" id="PF10613">
    <property type="entry name" value="Lig_chan-Glu_bd"/>
    <property type="match status" value="1"/>
</dbReference>
<protein>
    <recommendedName>
        <fullName evidence="14">Ionotropic glutamate receptor L-glutamate and glycine-binding domain-containing protein</fullName>
    </recommendedName>
</protein>
<evidence type="ECO:0000256" key="13">
    <source>
        <dbReference type="SAM" id="SignalP"/>
    </source>
</evidence>
<keyword evidence="11" id="KW-0407">Ion channel</keyword>
<feature type="signal peptide" evidence="13">
    <location>
        <begin position="1"/>
        <end position="25"/>
    </location>
</feature>
<keyword evidence="5 12" id="KW-1133">Transmembrane helix</keyword>
<comment type="subcellular location">
    <subcellularLocation>
        <location evidence="1">Cell membrane</location>
        <topology evidence="1">Multi-pass membrane protein</topology>
    </subcellularLocation>
</comment>
<keyword evidence="4 12" id="KW-0812">Transmembrane</keyword>
<dbReference type="Gene3D" id="1.10.287.70">
    <property type="match status" value="1"/>
</dbReference>
<dbReference type="SMART" id="SM00918">
    <property type="entry name" value="Lig_chan-Glu_bd"/>
    <property type="match status" value="1"/>
</dbReference>
<reference evidence="15" key="1">
    <citation type="submission" date="2015-09" db="EMBL/GenBank/DDBJ databases">
        <title>Scylla olivacea transcriptome.</title>
        <authorList>
            <person name="Ikhwanuddin M."/>
        </authorList>
    </citation>
    <scope>NUCLEOTIDE SEQUENCE</scope>
</reference>
<organism evidence="15">
    <name type="scientific">Scylla olivacea</name>
    <name type="common">Orange mud crab</name>
    <name type="synonym">Cancer olivacea</name>
    <dbReference type="NCBI Taxonomy" id="85551"/>
    <lineage>
        <taxon>Eukaryota</taxon>
        <taxon>Metazoa</taxon>
        <taxon>Ecdysozoa</taxon>
        <taxon>Arthropoda</taxon>
        <taxon>Crustacea</taxon>
        <taxon>Multicrustacea</taxon>
        <taxon>Malacostraca</taxon>
        <taxon>Eumalacostraca</taxon>
        <taxon>Eucarida</taxon>
        <taxon>Decapoda</taxon>
        <taxon>Pleocyemata</taxon>
        <taxon>Brachyura</taxon>
        <taxon>Eubrachyura</taxon>
        <taxon>Portunoidea</taxon>
        <taxon>Portunidae</taxon>
        <taxon>Portuninae</taxon>
        <taxon>Scylla</taxon>
    </lineage>
</organism>
<dbReference type="GO" id="GO:0005886">
    <property type="term" value="C:plasma membrane"/>
    <property type="evidence" value="ECO:0007669"/>
    <property type="project" value="UniProtKB-SubCell"/>
</dbReference>
<evidence type="ECO:0000256" key="2">
    <source>
        <dbReference type="ARBA" id="ARBA00022448"/>
    </source>
</evidence>
<evidence type="ECO:0000256" key="5">
    <source>
        <dbReference type="ARBA" id="ARBA00022989"/>
    </source>
</evidence>
<dbReference type="PANTHER" id="PTHR42643:SF38">
    <property type="entry name" value="IONOTROPIC RECEPTOR 100A"/>
    <property type="match status" value="1"/>
</dbReference>
<dbReference type="EMBL" id="GDRN01076170">
    <property type="protein sequence ID" value="JAI62925.1"/>
    <property type="molecule type" value="Transcribed_RNA"/>
</dbReference>
<keyword evidence="9" id="KW-0325">Glycoprotein</keyword>
<evidence type="ECO:0000256" key="7">
    <source>
        <dbReference type="ARBA" id="ARBA00023136"/>
    </source>
</evidence>
<keyword evidence="3" id="KW-1003">Cell membrane</keyword>
<dbReference type="AlphaFoldDB" id="A0A0P4WNI7"/>
<dbReference type="InterPro" id="IPR019594">
    <property type="entry name" value="Glu/Gly-bd"/>
</dbReference>
<dbReference type="Gene3D" id="3.40.190.10">
    <property type="entry name" value="Periplasmic binding protein-like II"/>
    <property type="match status" value="1"/>
</dbReference>
<keyword evidence="7 12" id="KW-0472">Membrane</keyword>
<evidence type="ECO:0000256" key="4">
    <source>
        <dbReference type="ARBA" id="ARBA00022692"/>
    </source>
</evidence>
<keyword evidence="2" id="KW-0813">Transport</keyword>
<keyword evidence="13" id="KW-0732">Signal</keyword>
<name>A0A0P4WNI7_SCYOL</name>
<proteinExistence type="predicted"/>
<evidence type="ECO:0000259" key="14">
    <source>
        <dbReference type="SMART" id="SM00918"/>
    </source>
</evidence>
<dbReference type="SUPFAM" id="SSF53850">
    <property type="entry name" value="Periplasmic binding protein-like II"/>
    <property type="match status" value="1"/>
</dbReference>
<evidence type="ECO:0000256" key="1">
    <source>
        <dbReference type="ARBA" id="ARBA00004651"/>
    </source>
</evidence>
<evidence type="ECO:0000256" key="10">
    <source>
        <dbReference type="ARBA" id="ARBA00023286"/>
    </source>
</evidence>
<feature type="transmembrane region" description="Helical" evidence="12">
    <location>
        <begin position="428"/>
        <end position="450"/>
    </location>
</feature>
<feature type="transmembrane region" description="Helical" evidence="12">
    <location>
        <begin position="338"/>
        <end position="360"/>
    </location>
</feature>
<keyword evidence="8" id="KW-0675">Receptor</keyword>
<sequence length="497" mass="55321">MVAAAAAVAVTSCLLQVILVSSSSADSDGQRQERQLQVLGEVVFGPARGMSLALHLDTSLPADLRQAVLSVEAVRRTPHLALNLSLNPSHGLRSSSFSSSSSMLHVVLWLTPSSDLLQALWLHWKPHNLLLFSLGSSLGADVLRDEALSGVEKLTLIGHLFAEENRGSSSLGVFTVMPFSSSDVKFLGPWERESFSGWEALFPDRFPSFEGYTFYIASRIVDEPFFYSNASDPLKGDGVCEEMVQSLSAKLNFTYTTTIDSPDSKWGAFFNGSWDGLLGMLQRREKNFTINILYSSYDRNKAFDMSVSFHTDGYGAFLPQPAPLPLWTSLVRPFGSSVWFAVFVSLLAAILVTKLQVIIIRVWSFLHLKISNTSIKLLFFRLQEDVQACCDGMHTRRGLAQVWLALYRGLVNQSTPALPRTPWQRMFVAVWLLCCLVVTCAYACNLVGIFTHPAYPRRLRSLQELIDSGFRYPHTTRFSNTGCLCTSCTSAWRRMHA</sequence>
<evidence type="ECO:0000256" key="8">
    <source>
        <dbReference type="ARBA" id="ARBA00023170"/>
    </source>
</evidence>